<accession>A0A7J9CQR4</accession>
<reference evidence="2 3" key="1">
    <citation type="journal article" date="2019" name="Genome Biol. Evol.">
        <title>Insights into the evolution of the New World diploid cottons (Gossypium, subgenus Houzingenia) based on genome sequencing.</title>
        <authorList>
            <person name="Grover C.E."/>
            <person name="Arick M.A. 2nd"/>
            <person name="Thrash A."/>
            <person name="Conover J.L."/>
            <person name="Sanders W.S."/>
            <person name="Peterson D.G."/>
            <person name="Frelichowski J.E."/>
            <person name="Scheffler J.A."/>
            <person name="Scheffler B.E."/>
            <person name="Wendel J.F."/>
        </authorList>
    </citation>
    <scope>NUCLEOTIDE SEQUENCE [LARGE SCALE GENOMIC DNA]</scope>
    <source>
        <strain evidence="2">5</strain>
        <tissue evidence="2">Leaf</tissue>
    </source>
</reference>
<proteinExistence type="predicted"/>
<sequence>MQKCWGYNGSKLVIHEADEELNRFPDNSEKERDIKILERNYKRRNLGHRVDDKVDAGDGPNWIGVCMEKWYENTKFTAKQIWPMQSHHRSEEEGNAEGKNEDATE</sequence>
<dbReference type="OrthoDB" id="10402755at2759"/>
<dbReference type="AlphaFoldDB" id="A0A7J9CQR4"/>
<dbReference type="EMBL" id="JABEZY010000012">
    <property type="protein sequence ID" value="MBA0750847.1"/>
    <property type="molecule type" value="Genomic_DNA"/>
</dbReference>
<evidence type="ECO:0000313" key="2">
    <source>
        <dbReference type="EMBL" id="MBA0750847.1"/>
    </source>
</evidence>
<name>A0A7J9CQR4_GOSGO</name>
<feature type="compositionally biased region" description="Basic and acidic residues" evidence="1">
    <location>
        <begin position="88"/>
        <end position="105"/>
    </location>
</feature>
<evidence type="ECO:0000313" key="3">
    <source>
        <dbReference type="Proteomes" id="UP000593579"/>
    </source>
</evidence>
<feature type="region of interest" description="Disordered" evidence="1">
    <location>
        <begin position="82"/>
        <end position="105"/>
    </location>
</feature>
<protein>
    <submittedName>
        <fullName evidence="2">Uncharacterized protein</fullName>
    </submittedName>
</protein>
<keyword evidence="3" id="KW-1185">Reference proteome</keyword>
<gene>
    <name evidence="2" type="ORF">Gogos_002230</name>
</gene>
<organism evidence="2 3">
    <name type="scientific">Gossypium gossypioides</name>
    <name type="common">Mexican cotton</name>
    <name type="synonym">Selera gossypioides</name>
    <dbReference type="NCBI Taxonomy" id="34282"/>
    <lineage>
        <taxon>Eukaryota</taxon>
        <taxon>Viridiplantae</taxon>
        <taxon>Streptophyta</taxon>
        <taxon>Embryophyta</taxon>
        <taxon>Tracheophyta</taxon>
        <taxon>Spermatophyta</taxon>
        <taxon>Magnoliopsida</taxon>
        <taxon>eudicotyledons</taxon>
        <taxon>Gunneridae</taxon>
        <taxon>Pentapetalae</taxon>
        <taxon>rosids</taxon>
        <taxon>malvids</taxon>
        <taxon>Malvales</taxon>
        <taxon>Malvaceae</taxon>
        <taxon>Malvoideae</taxon>
        <taxon>Gossypium</taxon>
    </lineage>
</organism>
<comment type="caution">
    <text evidence="2">The sequence shown here is derived from an EMBL/GenBank/DDBJ whole genome shotgun (WGS) entry which is preliminary data.</text>
</comment>
<dbReference type="Proteomes" id="UP000593579">
    <property type="component" value="Unassembled WGS sequence"/>
</dbReference>
<evidence type="ECO:0000256" key="1">
    <source>
        <dbReference type="SAM" id="MobiDB-lite"/>
    </source>
</evidence>